<comment type="similarity">
    <text evidence="8">Belongs to the 4Fe4S bacterial-type ferredoxin family. RnfC subfamily.</text>
</comment>
<dbReference type="Proteomes" id="UP000001231">
    <property type="component" value="Chromosome"/>
</dbReference>
<dbReference type="FunCoup" id="C7RAR9">
    <property type="interactions" value="52"/>
</dbReference>
<dbReference type="Pfam" id="PF12838">
    <property type="entry name" value="Fer4_7"/>
    <property type="match status" value="1"/>
</dbReference>
<feature type="binding site" evidence="8">
    <location>
        <position position="421"/>
    </location>
    <ligand>
        <name>[4Fe-4S] cluster</name>
        <dbReference type="ChEBI" id="CHEBI:49883"/>
        <label>2</label>
    </ligand>
</feature>
<feature type="domain" description="4Fe-4S ferredoxin-type" evidence="10">
    <location>
        <begin position="406"/>
        <end position="435"/>
    </location>
</feature>
<dbReference type="GO" id="GO:0005886">
    <property type="term" value="C:plasma membrane"/>
    <property type="evidence" value="ECO:0007669"/>
    <property type="project" value="UniProtKB-SubCell"/>
</dbReference>
<dbReference type="NCBIfam" id="NF003454">
    <property type="entry name" value="PRK05035.1"/>
    <property type="match status" value="1"/>
</dbReference>
<dbReference type="PROSITE" id="PS51379">
    <property type="entry name" value="4FE4S_FER_2"/>
    <property type="match status" value="2"/>
</dbReference>
<keyword evidence="12" id="KW-1185">Reference proteome</keyword>
<comment type="subunit">
    <text evidence="8">The complex is composed of six subunits: RnfA, RnfB, RnfC, RnfD, RnfE and RnfG.</text>
</comment>
<dbReference type="Gene3D" id="3.30.70.20">
    <property type="match status" value="1"/>
</dbReference>
<feature type="compositionally biased region" description="Basic and acidic residues" evidence="9">
    <location>
        <begin position="449"/>
        <end position="498"/>
    </location>
</feature>
<dbReference type="HAMAP" id="MF_00461">
    <property type="entry name" value="RsxC_RnfC"/>
    <property type="match status" value="1"/>
</dbReference>
<dbReference type="PROSITE" id="PS00198">
    <property type="entry name" value="4FE4S_FER_1"/>
    <property type="match status" value="1"/>
</dbReference>
<keyword evidence="6 8" id="KW-0408">Iron</keyword>
<dbReference type="InterPro" id="IPR017896">
    <property type="entry name" value="4Fe4S_Fe-S-bd"/>
</dbReference>
<dbReference type="SUPFAM" id="SSF142019">
    <property type="entry name" value="Nqo1 FMN-binding domain-like"/>
    <property type="match status" value="1"/>
</dbReference>
<dbReference type="InterPro" id="IPR011538">
    <property type="entry name" value="Nuo51_FMN-bd"/>
</dbReference>
<evidence type="ECO:0000256" key="8">
    <source>
        <dbReference type="HAMAP-Rule" id="MF_00461"/>
    </source>
</evidence>
<feature type="binding site" evidence="8">
    <location>
        <position position="379"/>
    </location>
    <ligand>
        <name>[4Fe-4S] cluster</name>
        <dbReference type="ChEBI" id="CHEBI:49883"/>
        <label>1</label>
    </ligand>
</feature>
<keyword evidence="4 8" id="KW-0677">Repeat</keyword>
<dbReference type="InterPro" id="IPR017900">
    <property type="entry name" value="4Fe4S_Fe_S_CS"/>
</dbReference>
<dbReference type="Pfam" id="PF13375">
    <property type="entry name" value="RnfC_N"/>
    <property type="match status" value="1"/>
</dbReference>
<evidence type="ECO:0000256" key="5">
    <source>
        <dbReference type="ARBA" id="ARBA00022982"/>
    </source>
</evidence>
<sequence length="539" mass="58932">MERSNYKSEIPIFEFPGGIHPKEHKVESNQTPIRDIPLPKQLVINLKGQAGNRSLPVVNVGDVVLKGQVIAESDGVFSSFQHAPSSGTVIAIEKRPIAHPSGLDDVCVVIETDGKDQWCDLNPKSNVEDLERAEILAHICESGIVGLGGASFPTHIKLKRESGIHTLIINAAECEPYITCDDRLLQEHAQSVFKGAQIISQLYQDLKIIIGIEDNKPDAIDALVSARKELAMDDVKIAVIPTKYPSGGEKQLIQLITGKEVPHGGLPADLGLVMHNVATCFAIFQAFEYGKPLVSRVVTLTGEACQKAGNYQVPFGTPVEHLMKISEATNPGVLVMGGPMMGFELPNSKVGIVKSTNCIIMAAPKELKHDHLALPCIRCGACMDVCPASLLPQQLYWHAKSDEFEKAEEYDLFDCIECGACAYVCPSDIPLVQYYRYAKSTIRNQKVEKTKADKARLRHEARQERLERVKREKAEKHRKAAEARRKAAEAAGDDDTKKSAVAAALARVKAKKAEQDEDSATGSSNETENQETDNKGNDA</sequence>
<feature type="binding site" evidence="8">
    <location>
        <position position="386"/>
    </location>
    <ligand>
        <name>[4Fe-4S] cluster</name>
        <dbReference type="ChEBI" id="CHEBI:49883"/>
        <label>2</label>
    </ligand>
</feature>
<accession>C7RAR9</accession>
<feature type="binding site" evidence="8">
    <location>
        <position position="376"/>
    </location>
    <ligand>
        <name>[4Fe-4S] cluster</name>
        <dbReference type="ChEBI" id="CHEBI:49883"/>
        <label>1</label>
    </ligand>
</feature>
<dbReference type="PANTHER" id="PTHR43034">
    <property type="entry name" value="ION-TRANSLOCATING OXIDOREDUCTASE COMPLEX SUBUNIT C"/>
    <property type="match status" value="1"/>
</dbReference>
<comment type="subcellular location">
    <subcellularLocation>
        <location evidence="8">Cell inner membrane</location>
        <topology evidence="8">Peripheral membrane protein</topology>
    </subcellularLocation>
</comment>
<keyword evidence="8" id="KW-1278">Translocase</keyword>
<proteinExistence type="inferred from homology"/>
<evidence type="ECO:0000256" key="9">
    <source>
        <dbReference type="SAM" id="MobiDB-lite"/>
    </source>
</evidence>
<evidence type="ECO:0000256" key="4">
    <source>
        <dbReference type="ARBA" id="ARBA00022737"/>
    </source>
</evidence>
<dbReference type="Gene3D" id="3.40.50.11540">
    <property type="entry name" value="NADH-ubiquinone oxidoreductase 51kDa subunit"/>
    <property type="match status" value="1"/>
</dbReference>
<dbReference type="InParanoid" id="C7RAR9"/>
<reference evidence="11 12" key="1">
    <citation type="journal article" date="2009" name="Stand. Genomic Sci.">
        <title>Complete genome sequence of Kangiella koreensis type strain (SW-125).</title>
        <authorList>
            <person name="Han C."/>
            <person name="Sikorski J."/>
            <person name="Lapidus A."/>
            <person name="Nolan M."/>
            <person name="Glavina Del Rio T."/>
            <person name="Tice H."/>
            <person name="Cheng J.F."/>
            <person name="Lucas S."/>
            <person name="Chen F."/>
            <person name="Copeland A."/>
            <person name="Ivanova N."/>
            <person name="Mavromatis K."/>
            <person name="Ovchinnikova G."/>
            <person name="Pati A."/>
            <person name="Bruce D."/>
            <person name="Goodwin L."/>
            <person name="Pitluck S."/>
            <person name="Chen A."/>
            <person name="Palaniappan K."/>
            <person name="Land M."/>
            <person name="Hauser L."/>
            <person name="Chang Y.J."/>
            <person name="Jeffries C.D."/>
            <person name="Chain P."/>
            <person name="Saunders E."/>
            <person name="Brettin T."/>
            <person name="Goker M."/>
            <person name="Tindall B.J."/>
            <person name="Bristow J."/>
            <person name="Eisen J.A."/>
            <person name="Markowitz V."/>
            <person name="Hugenholtz P."/>
            <person name="Kyrpides N.C."/>
            <person name="Klenk H.P."/>
            <person name="Detter J.C."/>
        </authorList>
    </citation>
    <scope>NUCLEOTIDE SEQUENCE [LARGE SCALE GENOMIC DNA]</scope>
    <source>
        <strain evidence="12">DSM 16069 / KCTC 12182 / SW-125</strain>
    </source>
</reference>
<evidence type="ECO:0000256" key="1">
    <source>
        <dbReference type="ARBA" id="ARBA00022448"/>
    </source>
</evidence>
<dbReference type="eggNOG" id="COG4656">
    <property type="taxonomic scope" value="Bacteria"/>
</dbReference>
<name>C7RAR9_KANKD</name>
<keyword evidence="7 8" id="KW-0411">Iron-sulfur</keyword>
<feature type="region of interest" description="Disordered" evidence="9">
    <location>
        <begin position="449"/>
        <end position="539"/>
    </location>
</feature>
<dbReference type="InterPro" id="IPR037225">
    <property type="entry name" value="Nuo51_FMN-bd_sf"/>
</dbReference>
<keyword evidence="1 8" id="KW-0813">Transport</keyword>
<dbReference type="EMBL" id="CP001707">
    <property type="protein sequence ID" value="ACV26361.1"/>
    <property type="molecule type" value="Genomic_DNA"/>
</dbReference>
<evidence type="ECO:0000256" key="6">
    <source>
        <dbReference type="ARBA" id="ARBA00023004"/>
    </source>
</evidence>
<evidence type="ECO:0000256" key="7">
    <source>
        <dbReference type="ARBA" id="ARBA00023014"/>
    </source>
</evidence>
<dbReference type="STRING" id="523791.Kkor_0941"/>
<gene>
    <name evidence="8" type="primary">rnfC</name>
    <name evidence="11" type="ordered locus">Kkor_0941</name>
</gene>
<dbReference type="GO" id="GO:0051539">
    <property type="term" value="F:4 iron, 4 sulfur cluster binding"/>
    <property type="evidence" value="ECO:0007669"/>
    <property type="project" value="UniProtKB-KW"/>
</dbReference>
<evidence type="ECO:0000313" key="12">
    <source>
        <dbReference type="Proteomes" id="UP000001231"/>
    </source>
</evidence>
<evidence type="ECO:0000259" key="10">
    <source>
        <dbReference type="PROSITE" id="PS51379"/>
    </source>
</evidence>
<dbReference type="PANTHER" id="PTHR43034:SF2">
    <property type="entry name" value="ION-TRANSLOCATING OXIDOREDUCTASE COMPLEX SUBUNIT C"/>
    <property type="match status" value="1"/>
</dbReference>
<dbReference type="InterPro" id="IPR026902">
    <property type="entry name" value="RnfC_N"/>
</dbReference>
<dbReference type="GO" id="GO:0022900">
    <property type="term" value="P:electron transport chain"/>
    <property type="evidence" value="ECO:0007669"/>
    <property type="project" value="UniProtKB-UniRule"/>
</dbReference>
<dbReference type="NCBIfam" id="TIGR01945">
    <property type="entry name" value="rnfC"/>
    <property type="match status" value="1"/>
</dbReference>
<evidence type="ECO:0000256" key="3">
    <source>
        <dbReference type="ARBA" id="ARBA00022723"/>
    </source>
</evidence>
<dbReference type="KEGG" id="kko:Kkor_0941"/>
<evidence type="ECO:0000256" key="2">
    <source>
        <dbReference type="ARBA" id="ARBA00022485"/>
    </source>
</evidence>
<feature type="binding site" evidence="8">
    <location>
        <position position="415"/>
    </location>
    <ligand>
        <name>[4Fe-4S] cluster</name>
        <dbReference type="ChEBI" id="CHEBI:49883"/>
        <label>2</label>
    </ligand>
</feature>
<keyword evidence="8" id="KW-0472">Membrane</keyword>
<feature type="binding site" evidence="8">
    <location>
        <position position="382"/>
    </location>
    <ligand>
        <name>[4Fe-4S] cluster</name>
        <dbReference type="ChEBI" id="CHEBI:49883"/>
        <label>1</label>
    </ligand>
</feature>
<keyword evidence="5 8" id="KW-0249">Electron transport</keyword>
<feature type="binding site" evidence="8">
    <location>
        <position position="418"/>
    </location>
    <ligand>
        <name>[4Fe-4S] cluster</name>
        <dbReference type="ChEBI" id="CHEBI:49883"/>
        <label>2</label>
    </ligand>
</feature>
<dbReference type="RefSeq" id="WP_012800875.1">
    <property type="nucleotide sequence ID" value="NC_013166.1"/>
</dbReference>
<dbReference type="AlphaFoldDB" id="C7RAR9"/>
<feature type="domain" description="4Fe-4S ferredoxin-type" evidence="10">
    <location>
        <begin position="365"/>
        <end position="396"/>
    </location>
</feature>
<dbReference type="HOGENOM" id="CLU_010808_6_2_6"/>
<keyword evidence="3 8" id="KW-0479">Metal-binding</keyword>
<dbReference type="GO" id="GO:0009055">
    <property type="term" value="F:electron transfer activity"/>
    <property type="evidence" value="ECO:0007669"/>
    <property type="project" value="InterPro"/>
</dbReference>
<dbReference type="Pfam" id="PF01512">
    <property type="entry name" value="Complex1_51K"/>
    <property type="match status" value="1"/>
</dbReference>
<protein>
    <recommendedName>
        <fullName evidence="8">Ion-translocating oxidoreductase complex subunit C</fullName>
        <ecNumber evidence="8">7.-.-.-</ecNumber>
    </recommendedName>
    <alternativeName>
        <fullName evidence="8">Rnf electron transport complex subunit C</fullName>
    </alternativeName>
</protein>
<comment type="cofactor">
    <cofactor evidence="8">
        <name>[4Fe-4S] cluster</name>
        <dbReference type="ChEBI" id="CHEBI:49883"/>
    </cofactor>
    <text evidence="8">Binds 2 [4Fe-4S] clusters per subunit.</text>
</comment>
<keyword evidence="2 8" id="KW-0004">4Fe-4S</keyword>
<dbReference type="OrthoDB" id="9767754at2"/>
<dbReference type="FunFam" id="3.30.70.20:FF:000044">
    <property type="entry name" value="Ion-translocating oxidoreductase complex subunit C"/>
    <property type="match status" value="1"/>
</dbReference>
<dbReference type="GO" id="GO:0046872">
    <property type="term" value="F:metal ion binding"/>
    <property type="evidence" value="ECO:0007669"/>
    <property type="project" value="UniProtKB-KW"/>
</dbReference>
<keyword evidence="8" id="KW-0997">Cell inner membrane</keyword>
<dbReference type="SUPFAM" id="SSF46548">
    <property type="entry name" value="alpha-helical ferredoxin"/>
    <property type="match status" value="1"/>
</dbReference>
<organism evidence="11 12">
    <name type="scientific">Kangiella koreensis (strain DSM 16069 / JCM 12317 / KCTC 12182 / SW-125)</name>
    <dbReference type="NCBI Taxonomy" id="523791"/>
    <lineage>
        <taxon>Bacteria</taxon>
        <taxon>Pseudomonadati</taxon>
        <taxon>Pseudomonadota</taxon>
        <taxon>Gammaproteobacteria</taxon>
        <taxon>Kangiellales</taxon>
        <taxon>Kangiellaceae</taxon>
        <taxon>Kangiella</taxon>
    </lineage>
</organism>
<comment type="function">
    <text evidence="8">Part of a membrane-bound complex that couples electron transfer with translocation of ions across the membrane.</text>
</comment>
<keyword evidence="8" id="KW-1003">Cell membrane</keyword>
<dbReference type="InterPro" id="IPR010208">
    <property type="entry name" value="Ion_transpt_RnfC/RsxC"/>
</dbReference>
<feature type="binding site" evidence="8">
    <location>
        <position position="425"/>
    </location>
    <ligand>
        <name>[4Fe-4S] cluster</name>
        <dbReference type="ChEBI" id="CHEBI:49883"/>
        <label>1</label>
    </ligand>
</feature>
<dbReference type="EC" id="7.-.-.-" evidence="8"/>
<evidence type="ECO:0000313" key="11">
    <source>
        <dbReference type="EMBL" id="ACV26361.1"/>
    </source>
</evidence>